<feature type="coiled-coil region" evidence="6">
    <location>
        <begin position="17"/>
        <end position="44"/>
    </location>
</feature>
<evidence type="ECO:0000256" key="3">
    <source>
        <dbReference type="ARBA" id="ARBA00022692"/>
    </source>
</evidence>
<accession>U4LPJ2</accession>
<evidence type="ECO:0000256" key="6">
    <source>
        <dbReference type="SAM" id="Coils"/>
    </source>
</evidence>
<dbReference type="OMA" id="HIINLCA"/>
<keyword evidence="6" id="KW-0175">Coiled coil</keyword>
<evidence type="ECO:0000259" key="8">
    <source>
        <dbReference type="PROSITE" id="PS50850"/>
    </source>
</evidence>
<feature type="transmembrane region" description="Helical" evidence="7">
    <location>
        <begin position="360"/>
        <end position="380"/>
    </location>
</feature>
<evidence type="ECO:0000313" key="10">
    <source>
        <dbReference type="Proteomes" id="UP000018144"/>
    </source>
</evidence>
<keyword evidence="4 7" id="KW-1133">Transmembrane helix</keyword>
<comment type="subcellular location">
    <subcellularLocation>
        <location evidence="1">Membrane</location>
        <topology evidence="1">Multi-pass membrane protein</topology>
    </subcellularLocation>
</comment>
<gene>
    <name evidence="9" type="ORF">PCON_01339</name>
</gene>
<dbReference type="InterPro" id="IPR036259">
    <property type="entry name" value="MFS_trans_sf"/>
</dbReference>
<feature type="transmembrane region" description="Helical" evidence="7">
    <location>
        <begin position="288"/>
        <end position="314"/>
    </location>
</feature>
<keyword evidence="10" id="KW-1185">Reference proteome</keyword>
<dbReference type="InterPro" id="IPR011701">
    <property type="entry name" value="MFS"/>
</dbReference>
<feature type="transmembrane region" description="Helical" evidence="7">
    <location>
        <begin position="83"/>
        <end position="101"/>
    </location>
</feature>
<evidence type="ECO:0000256" key="4">
    <source>
        <dbReference type="ARBA" id="ARBA00022989"/>
    </source>
</evidence>
<dbReference type="Gene3D" id="1.20.1250.20">
    <property type="entry name" value="MFS general substrate transporter like domains"/>
    <property type="match status" value="2"/>
</dbReference>
<dbReference type="PANTHER" id="PTHR43791:SF53">
    <property type="entry name" value="MAJOR FACILITATOR SUPERFAMILY (MFS) PROFILE DOMAIN-CONTAINING PROTEIN"/>
    <property type="match status" value="1"/>
</dbReference>
<dbReference type="InterPro" id="IPR020846">
    <property type="entry name" value="MFS_dom"/>
</dbReference>
<feature type="transmembrane region" description="Helical" evidence="7">
    <location>
        <begin position="226"/>
        <end position="245"/>
    </location>
</feature>
<dbReference type="STRING" id="1076935.U4LPJ2"/>
<keyword evidence="2" id="KW-0813">Transport</keyword>
<evidence type="ECO:0000256" key="7">
    <source>
        <dbReference type="SAM" id="Phobius"/>
    </source>
</evidence>
<keyword evidence="5 7" id="KW-0472">Membrane</keyword>
<dbReference type="SUPFAM" id="SSF103473">
    <property type="entry name" value="MFS general substrate transporter"/>
    <property type="match status" value="1"/>
</dbReference>
<dbReference type="GO" id="GO:0016020">
    <property type="term" value="C:membrane"/>
    <property type="evidence" value="ECO:0007669"/>
    <property type="project" value="UniProtKB-SubCell"/>
</dbReference>
<evidence type="ECO:0000256" key="2">
    <source>
        <dbReference type="ARBA" id="ARBA00022448"/>
    </source>
</evidence>
<feature type="transmembrane region" description="Helical" evidence="7">
    <location>
        <begin position="46"/>
        <end position="63"/>
    </location>
</feature>
<dbReference type="FunFam" id="1.20.1250.20:FF:000018">
    <property type="entry name" value="MFS transporter permease"/>
    <property type="match status" value="1"/>
</dbReference>
<dbReference type="GO" id="GO:0022857">
    <property type="term" value="F:transmembrane transporter activity"/>
    <property type="evidence" value="ECO:0007669"/>
    <property type="project" value="InterPro"/>
</dbReference>
<reference evidence="9 10" key="1">
    <citation type="journal article" date="2013" name="PLoS Genet.">
        <title>The genome and development-dependent transcriptomes of Pyronema confluens: a window into fungal evolution.</title>
        <authorList>
            <person name="Traeger S."/>
            <person name="Altegoer F."/>
            <person name="Freitag M."/>
            <person name="Gabaldon T."/>
            <person name="Kempken F."/>
            <person name="Kumar A."/>
            <person name="Marcet-Houben M."/>
            <person name="Poggeler S."/>
            <person name="Stajich J.E."/>
            <person name="Nowrousian M."/>
        </authorList>
    </citation>
    <scope>NUCLEOTIDE SEQUENCE [LARGE SCALE GENOMIC DNA]</scope>
    <source>
        <strain evidence="10">CBS 100304</strain>
        <tissue evidence="9">Vegetative mycelium</tissue>
    </source>
</reference>
<dbReference type="eggNOG" id="KOG2533">
    <property type="taxonomic scope" value="Eukaryota"/>
</dbReference>
<organism evidence="9 10">
    <name type="scientific">Pyronema omphalodes (strain CBS 100304)</name>
    <name type="common">Pyronema confluens</name>
    <dbReference type="NCBI Taxonomy" id="1076935"/>
    <lineage>
        <taxon>Eukaryota</taxon>
        <taxon>Fungi</taxon>
        <taxon>Dikarya</taxon>
        <taxon>Ascomycota</taxon>
        <taxon>Pezizomycotina</taxon>
        <taxon>Pezizomycetes</taxon>
        <taxon>Pezizales</taxon>
        <taxon>Pyronemataceae</taxon>
        <taxon>Pyronema</taxon>
    </lineage>
</organism>
<name>U4LPJ2_PYROM</name>
<feature type="domain" description="Major facilitator superfamily (MFS) profile" evidence="8">
    <location>
        <begin position="50"/>
        <end position="476"/>
    </location>
</feature>
<dbReference type="FunFam" id="1.20.1250.20:FF:000013">
    <property type="entry name" value="MFS general substrate transporter"/>
    <property type="match status" value="1"/>
</dbReference>
<evidence type="ECO:0000256" key="5">
    <source>
        <dbReference type="ARBA" id="ARBA00023136"/>
    </source>
</evidence>
<feature type="transmembrane region" description="Helical" evidence="7">
    <location>
        <begin position="130"/>
        <end position="149"/>
    </location>
</feature>
<dbReference type="AlphaFoldDB" id="U4LPJ2"/>
<protein>
    <submittedName>
        <fullName evidence="9">Similar to Uncharacterized transporter C1039.04 acc. no. Q9US37</fullName>
    </submittedName>
</protein>
<feature type="transmembrane region" description="Helical" evidence="7">
    <location>
        <begin position="326"/>
        <end position="348"/>
    </location>
</feature>
<feature type="transmembrane region" description="Helical" evidence="7">
    <location>
        <begin position="451"/>
        <end position="473"/>
    </location>
</feature>
<feature type="transmembrane region" description="Helical" evidence="7">
    <location>
        <begin position="386"/>
        <end position="405"/>
    </location>
</feature>
<feature type="transmembrane region" description="Helical" evidence="7">
    <location>
        <begin position="190"/>
        <end position="214"/>
    </location>
</feature>
<keyword evidence="3 7" id="KW-0812">Transmembrane</keyword>
<evidence type="ECO:0000256" key="1">
    <source>
        <dbReference type="ARBA" id="ARBA00004141"/>
    </source>
</evidence>
<dbReference type="EMBL" id="HF936132">
    <property type="protein sequence ID" value="CCX33497.1"/>
    <property type="molecule type" value="Genomic_DNA"/>
</dbReference>
<evidence type="ECO:0000313" key="9">
    <source>
        <dbReference type="EMBL" id="CCX33497.1"/>
    </source>
</evidence>
<dbReference type="PANTHER" id="PTHR43791">
    <property type="entry name" value="PERMEASE-RELATED"/>
    <property type="match status" value="1"/>
</dbReference>
<sequence length="509" mass="56181">MEAKDQDLMHLENGMEKNLAALDAQDLQGELDSLDREMEAVMRKKFDYTILPVVTLIYLMAFIDRSNMGNAKIMGMEEDLHLKGYDFNIALTGFFVTYVLFEVKELSTDILWDNFVRPANVLCKHFGPRVWLSLITLMFGIITLCIAFVDNKKGLIAARVCLGVAEAGIMPGITYTLSTFYRRHELVTRVGIYASVASVAGGFGGLLATGFSLIPQWGMVHSWRNIFFFEGVMTIGAAIVCYCALPNSPGEARFLNKEQQVLGVRRIQLEALALATEKMQKRHFTAAILNFNTWLMSIGLFCSLLCMNSVALFMPSLLRAMHFTSIKAQLMTVPPYVLGSIVCISAAITSDRFKTRGTVLLALACPTIVIGFALLLSVNIIAVKYFALFLVTMGAFTGSPVFISWTVDNSAGPTVRAIASGFAVSLGSTGGLVATWTYLPSEAPGYTTGHIINLCAGIVFFLVTAITTTYLRWENRMRDQGKRDYRVEGKSEEEIATLGHSHPAFRYTP</sequence>
<dbReference type="PROSITE" id="PS50850">
    <property type="entry name" value="MFS"/>
    <property type="match status" value="1"/>
</dbReference>
<proteinExistence type="predicted"/>
<dbReference type="Proteomes" id="UP000018144">
    <property type="component" value="Unassembled WGS sequence"/>
</dbReference>
<feature type="transmembrane region" description="Helical" evidence="7">
    <location>
        <begin position="417"/>
        <end position="439"/>
    </location>
</feature>
<dbReference type="Pfam" id="PF07690">
    <property type="entry name" value="MFS_1"/>
    <property type="match status" value="1"/>
</dbReference>
<dbReference type="OrthoDB" id="9971669at2759"/>